<comment type="caution">
    <text evidence="2">The sequence shown here is derived from an EMBL/GenBank/DDBJ whole genome shotgun (WGS) entry which is preliminary data.</text>
</comment>
<organism evidence="2 3">
    <name type="scientific">SAR324 cluster bacterium</name>
    <dbReference type="NCBI Taxonomy" id="2024889"/>
    <lineage>
        <taxon>Bacteria</taxon>
        <taxon>Deltaproteobacteria</taxon>
        <taxon>SAR324 cluster</taxon>
    </lineage>
</organism>
<dbReference type="EMBL" id="JAAZON010000276">
    <property type="protein sequence ID" value="NMC62781.1"/>
    <property type="molecule type" value="Genomic_DNA"/>
</dbReference>
<proteinExistence type="predicted"/>
<evidence type="ECO:0000313" key="3">
    <source>
        <dbReference type="Proteomes" id="UP000524246"/>
    </source>
</evidence>
<dbReference type="AlphaFoldDB" id="A0A7X9FR40"/>
<feature type="domain" description="Transposase InsH N-terminal" evidence="1">
    <location>
        <begin position="29"/>
        <end position="86"/>
    </location>
</feature>
<reference evidence="2 3" key="1">
    <citation type="journal article" date="2020" name="Biotechnol. Biofuels">
        <title>New insights from the biogas microbiome by comprehensive genome-resolved metagenomics of nearly 1600 species originating from multiple anaerobic digesters.</title>
        <authorList>
            <person name="Campanaro S."/>
            <person name="Treu L."/>
            <person name="Rodriguez-R L.M."/>
            <person name="Kovalovszki A."/>
            <person name="Ziels R.M."/>
            <person name="Maus I."/>
            <person name="Zhu X."/>
            <person name="Kougias P.G."/>
            <person name="Basile A."/>
            <person name="Luo G."/>
            <person name="Schluter A."/>
            <person name="Konstantinidis K.T."/>
            <person name="Angelidaki I."/>
        </authorList>
    </citation>
    <scope>NUCLEOTIDE SEQUENCE [LARGE SCALE GENOMIC DNA]</scope>
    <source>
        <strain evidence="2">AS27yjCOA_65</strain>
    </source>
</reference>
<dbReference type="Pfam" id="PF05598">
    <property type="entry name" value="DUF772"/>
    <property type="match status" value="1"/>
</dbReference>
<dbReference type="Proteomes" id="UP000524246">
    <property type="component" value="Unassembled WGS sequence"/>
</dbReference>
<gene>
    <name evidence="2" type="ORF">GYA55_06385</name>
</gene>
<sequence>MAIKPRKLADFYATERPKYTTGRAFFETRLETLVDKSRKLVKLGREIDRKRFEERFRALYCLDQGRPGANDRLMIGVRYLKYLYDFNDLK</sequence>
<protein>
    <recommendedName>
        <fullName evidence="1">Transposase InsH N-terminal domain-containing protein</fullName>
    </recommendedName>
</protein>
<name>A0A7X9FR40_9DELT</name>
<accession>A0A7X9FR40</accession>
<dbReference type="InterPro" id="IPR008490">
    <property type="entry name" value="Transposase_InsH_N"/>
</dbReference>
<evidence type="ECO:0000259" key="1">
    <source>
        <dbReference type="Pfam" id="PF05598"/>
    </source>
</evidence>
<evidence type="ECO:0000313" key="2">
    <source>
        <dbReference type="EMBL" id="NMC62781.1"/>
    </source>
</evidence>